<keyword evidence="4" id="KW-1185">Reference proteome</keyword>
<accession>A0A9P7GF78</accession>
<name>A0A9P7GF78_9AGAR</name>
<feature type="region of interest" description="Disordered" evidence="2">
    <location>
        <begin position="105"/>
        <end position="126"/>
    </location>
</feature>
<evidence type="ECO:0000313" key="4">
    <source>
        <dbReference type="Proteomes" id="UP000775547"/>
    </source>
</evidence>
<feature type="region of interest" description="Disordered" evidence="2">
    <location>
        <begin position="68"/>
        <end position="91"/>
    </location>
</feature>
<comment type="similarity">
    <text evidence="1">Belongs to the lcsJ thioesterase family.</text>
</comment>
<evidence type="ECO:0000256" key="2">
    <source>
        <dbReference type="SAM" id="MobiDB-lite"/>
    </source>
</evidence>
<organism evidence="3 4">
    <name type="scientific">Asterophora parasitica</name>
    <dbReference type="NCBI Taxonomy" id="117018"/>
    <lineage>
        <taxon>Eukaryota</taxon>
        <taxon>Fungi</taxon>
        <taxon>Dikarya</taxon>
        <taxon>Basidiomycota</taxon>
        <taxon>Agaricomycotina</taxon>
        <taxon>Agaricomycetes</taxon>
        <taxon>Agaricomycetidae</taxon>
        <taxon>Agaricales</taxon>
        <taxon>Tricholomatineae</taxon>
        <taxon>Lyophyllaceae</taxon>
        <taxon>Asterophora</taxon>
    </lineage>
</organism>
<comment type="caution">
    <text evidence="3">The sequence shown here is derived from an EMBL/GenBank/DDBJ whole genome shotgun (WGS) entry which is preliminary data.</text>
</comment>
<dbReference type="PANTHER" id="PTHR12475">
    <property type="match status" value="1"/>
</dbReference>
<reference evidence="3" key="1">
    <citation type="submission" date="2020-07" db="EMBL/GenBank/DDBJ databases">
        <authorList>
            <person name="Nieuwenhuis M."/>
            <person name="Van De Peppel L.J.J."/>
        </authorList>
    </citation>
    <scope>NUCLEOTIDE SEQUENCE</scope>
    <source>
        <strain evidence="3">AP01</strain>
        <tissue evidence="3">Mycelium</tissue>
    </source>
</reference>
<gene>
    <name evidence="3" type="ORF">DXG03_004051</name>
</gene>
<dbReference type="InterPro" id="IPR051490">
    <property type="entry name" value="THEM6_lcsJ_thioesterase"/>
</dbReference>
<proteinExistence type="inferred from homology"/>
<dbReference type="AlphaFoldDB" id="A0A9P7GF78"/>
<feature type="compositionally biased region" description="Polar residues" evidence="2">
    <location>
        <begin position="79"/>
        <end position="91"/>
    </location>
</feature>
<dbReference type="OrthoDB" id="265761at2759"/>
<dbReference type="SUPFAM" id="SSF54637">
    <property type="entry name" value="Thioesterase/thiol ester dehydrase-isomerase"/>
    <property type="match status" value="1"/>
</dbReference>
<dbReference type="PANTHER" id="PTHR12475:SF4">
    <property type="entry name" value="PROTEIN THEM6"/>
    <property type="match status" value="1"/>
</dbReference>
<dbReference type="InterPro" id="IPR029069">
    <property type="entry name" value="HotDog_dom_sf"/>
</dbReference>
<dbReference type="EMBL" id="JABCKV010000024">
    <property type="protein sequence ID" value="KAG5646225.1"/>
    <property type="molecule type" value="Genomic_DNA"/>
</dbReference>
<dbReference type="Proteomes" id="UP000775547">
    <property type="component" value="Unassembled WGS sequence"/>
</dbReference>
<sequence length="265" mass="28824">MDSARFKAAIAMFPMFFRAGGWIALAATHYNFVREIPMLANYEVRLTIGPWDQKWIYVIAKFVTKPKSKSKKSDKPSEQPASVASSSDNENSLFNASLRTPADIISTTGSPIPPSETPTSIQQADTSRSLKAVAASLAAEPEADGATLHTIVVSQCCFKMGRITVPPALVLAINGFSVPSTNASAAPYSRTNPPPHWARAKAVMSRPRGGSTRALQNLLKGGWRDVPLEDRWWDRAMGGSVEERRKQRLEVVQALGLGMSGVRNL</sequence>
<evidence type="ECO:0000313" key="3">
    <source>
        <dbReference type="EMBL" id="KAG5646225.1"/>
    </source>
</evidence>
<dbReference type="Pfam" id="PF13279">
    <property type="entry name" value="4HBT_2"/>
    <property type="match status" value="1"/>
</dbReference>
<protein>
    <submittedName>
        <fullName evidence="3">Uncharacterized protein</fullName>
    </submittedName>
</protein>
<evidence type="ECO:0000256" key="1">
    <source>
        <dbReference type="ARBA" id="ARBA00038476"/>
    </source>
</evidence>
<reference evidence="3" key="2">
    <citation type="submission" date="2021-10" db="EMBL/GenBank/DDBJ databases">
        <title>Phylogenomics reveals ancestral predisposition of the termite-cultivated fungus Termitomyces towards a domesticated lifestyle.</title>
        <authorList>
            <person name="Auxier B."/>
            <person name="Grum-Grzhimaylo A."/>
            <person name="Cardenas M.E."/>
            <person name="Lodge J.D."/>
            <person name="Laessoe T."/>
            <person name="Pedersen O."/>
            <person name="Smith M.E."/>
            <person name="Kuyper T.W."/>
            <person name="Franco-Molano E.A."/>
            <person name="Baroni T.J."/>
            <person name="Aanen D.K."/>
        </authorList>
    </citation>
    <scope>NUCLEOTIDE SEQUENCE</scope>
    <source>
        <strain evidence="3">AP01</strain>
        <tissue evidence="3">Mycelium</tissue>
    </source>
</reference>